<feature type="domain" description="SAWADEE" evidence="1">
    <location>
        <begin position="10"/>
        <end position="152"/>
    </location>
</feature>
<accession>A0AAD5G7D9</accession>
<dbReference type="PANTHER" id="PTHR36384">
    <property type="entry name" value="SAWADEE PROTEIN"/>
    <property type="match status" value="1"/>
</dbReference>
<dbReference type="Pfam" id="PF16719">
    <property type="entry name" value="SAWADEE"/>
    <property type="match status" value="1"/>
</dbReference>
<dbReference type="AlphaFoldDB" id="A0AAD5G7D9"/>
<comment type="caution">
    <text evidence="2">The sequence shown here is derived from an EMBL/GenBank/DDBJ whole genome shotgun (WGS) entry which is preliminary data.</text>
</comment>
<evidence type="ECO:0000313" key="2">
    <source>
        <dbReference type="EMBL" id="KAI7731217.1"/>
    </source>
</evidence>
<protein>
    <recommendedName>
        <fullName evidence="1">SAWADEE domain-containing protein</fullName>
    </recommendedName>
</protein>
<organism evidence="2 3">
    <name type="scientific">Ambrosia artemisiifolia</name>
    <name type="common">Common ragweed</name>
    <dbReference type="NCBI Taxonomy" id="4212"/>
    <lineage>
        <taxon>Eukaryota</taxon>
        <taxon>Viridiplantae</taxon>
        <taxon>Streptophyta</taxon>
        <taxon>Embryophyta</taxon>
        <taxon>Tracheophyta</taxon>
        <taxon>Spermatophyta</taxon>
        <taxon>Magnoliopsida</taxon>
        <taxon>eudicotyledons</taxon>
        <taxon>Gunneridae</taxon>
        <taxon>Pentapetalae</taxon>
        <taxon>asterids</taxon>
        <taxon>campanulids</taxon>
        <taxon>Asterales</taxon>
        <taxon>Asteraceae</taxon>
        <taxon>Asteroideae</taxon>
        <taxon>Heliantheae alliance</taxon>
        <taxon>Heliantheae</taxon>
        <taxon>Ambrosia</taxon>
    </lineage>
</organism>
<evidence type="ECO:0000313" key="3">
    <source>
        <dbReference type="Proteomes" id="UP001206925"/>
    </source>
</evidence>
<dbReference type="Proteomes" id="UP001206925">
    <property type="component" value="Unassembled WGS sequence"/>
</dbReference>
<keyword evidence="3" id="KW-1185">Reference proteome</keyword>
<dbReference type="InterPro" id="IPR032001">
    <property type="entry name" value="SAWADEE_dom"/>
</dbReference>
<sequence length="408" mass="45959">MSIFGDDINYNLEFRSTKDDGWYTSGVLLDHPNRLRVKFKHLDHISNDEVFSVSDFSSNDDVSNFISRFRPESDPVGNNNNNNNNNNSCSSVSEGLMVSVKCPGGNHLRKFDAIVEAVFKKKHSPEKCLCTCLLFWQHGPKEGHTTSANLCDVNLIMSGSIDPIVVNFTKLVKEKVNRPSSEFTQIPKNPYLSKGTSSNETITKAQASFSVNEFGSAGQSSHDRFSAGSERLLHELSDEGRDLECEKETGSHHYLILENLETDFCPLFLIDFIHEHTLVTAQAYIIPSLLSETYARAAIVVDNRTELERIYEFLNNPDHIIVSSSGRPLVLAEDKLRTGTFKTNLHGFPPMSEKDNKKKDLKVVGLGTEEYTKAKQQKDLYMGFRKYVNGVIQRLAVEEEKMNRGPTH</sequence>
<proteinExistence type="predicted"/>
<dbReference type="EMBL" id="JAMZMK010010513">
    <property type="protein sequence ID" value="KAI7731217.1"/>
    <property type="molecule type" value="Genomic_DNA"/>
</dbReference>
<evidence type="ECO:0000259" key="1">
    <source>
        <dbReference type="Pfam" id="PF16719"/>
    </source>
</evidence>
<reference evidence="2" key="1">
    <citation type="submission" date="2022-06" db="EMBL/GenBank/DDBJ databases">
        <title>Uncovering the hologenomic basis of an extraordinary plant invasion.</title>
        <authorList>
            <person name="Bieker V.C."/>
            <person name="Martin M.D."/>
            <person name="Gilbert T."/>
            <person name="Hodgins K."/>
            <person name="Battlay P."/>
            <person name="Petersen B."/>
            <person name="Wilson J."/>
        </authorList>
    </citation>
    <scope>NUCLEOTIDE SEQUENCE</scope>
    <source>
        <strain evidence="2">AA19_3_7</strain>
        <tissue evidence="2">Leaf</tissue>
    </source>
</reference>
<dbReference type="GO" id="GO:0003682">
    <property type="term" value="F:chromatin binding"/>
    <property type="evidence" value="ECO:0007669"/>
    <property type="project" value="InterPro"/>
</dbReference>
<name>A0AAD5G7D9_AMBAR</name>
<dbReference type="PANTHER" id="PTHR36384:SF1">
    <property type="entry name" value="SAWADEE PROTEIN"/>
    <property type="match status" value="1"/>
</dbReference>
<gene>
    <name evidence="2" type="ORF">M8C21_030817</name>
</gene>